<evidence type="ECO:0000256" key="5">
    <source>
        <dbReference type="ARBA" id="ARBA00023136"/>
    </source>
</evidence>
<evidence type="ECO:0000256" key="2">
    <source>
        <dbReference type="ARBA" id="ARBA00010596"/>
    </source>
</evidence>
<evidence type="ECO:0000256" key="3">
    <source>
        <dbReference type="ARBA" id="ARBA00022692"/>
    </source>
</evidence>
<keyword evidence="3 6" id="KW-0812">Transmembrane</keyword>
<organism evidence="9 10">
    <name type="scientific">Limulus polyphemus</name>
    <name type="common">Atlantic horseshoe crab</name>
    <dbReference type="NCBI Taxonomy" id="6850"/>
    <lineage>
        <taxon>Eukaryota</taxon>
        <taxon>Metazoa</taxon>
        <taxon>Ecdysozoa</taxon>
        <taxon>Arthropoda</taxon>
        <taxon>Chelicerata</taxon>
        <taxon>Merostomata</taxon>
        <taxon>Xiphosura</taxon>
        <taxon>Limulidae</taxon>
        <taxon>Limulus</taxon>
    </lineage>
</organism>
<evidence type="ECO:0000256" key="7">
    <source>
        <dbReference type="SAM" id="MobiDB-lite"/>
    </source>
</evidence>
<comment type="subcellular location">
    <subcellularLocation>
        <location evidence="6">Golgi apparatus membrane</location>
        <topology evidence="6">Multi-pass membrane protein</topology>
    </subcellularLocation>
    <subcellularLocation>
        <location evidence="1">Membrane</location>
        <topology evidence="1">Multi-pass membrane protein</topology>
    </subcellularLocation>
</comment>
<evidence type="ECO:0000256" key="1">
    <source>
        <dbReference type="ARBA" id="ARBA00004141"/>
    </source>
</evidence>
<dbReference type="PANTHER" id="PTHR21236:SF2">
    <property type="entry name" value="PROTEIN YIPF"/>
    <property type="match status" value="1"/>
</dbReference>
<keyword evidence="9" id="KW-1185">Reference proteome</keyword>
<reference evidence="10" key="1">
    <citation type="submission" date="2025-08" db="UniProtKB">
        <authorList>
            <consortium name="RefSeq"/>
        </authorList>
    </citation>
    <scope>IDENTIFICATION</scope>
    <source>
        <tissue evidence="10">Muscle</tissue>
    </source>
</reference>
<name>A0ABM1S698_LIMPO</name>
<accession>A0ABM1S698</accession>
<dbReference type="GeneID" id="106457421"/>
<feature type="transmembrane region" description="Helical" evidence="6">
    <location>
        <begin position="202"/>
        <end position="224"/>
    </location>
</feature>
<feature type="transmembrane region" description="Helical" evidence="6">
    <location>
        <begin position="230"/>
        <end position="250"/>
    </location>
</feature>
<comment type="similarity">
    <text evidence="2 6">Belongs to the YIP1 family.</text>
</comment>
<keyword evidence="5 6" id="KW-0472">Membrane</keyword>
<evidence type="ECO:0000256" key="4">
    <source>
        <dbReference type="ARBA" id="ARBA00022989"/>
    </source>
</evidence>
<dbReference type="Proteomes" id="UP000694941">
    <property type="component" value="Unplaced"/>
</dbReference>
<evidence type="ECO:0000259" key="8">
    <source>
        <dbReference type="Pfam" id="PF04893"/>
    </source>
</evidence>
<dbReference type="RefSeq" id="XP_022239153.1">
    <property type="nucleotide sequence ID" value="XM_022383445.1"/>
</dbReference>
<sequence>MSGHRHREDAYAENYNWDNKFPSSPVSYTYGSEYEMGGSEFGTEPQFGSFDYSNPSPSIQPTVPGGMNMGGYIQPPNSNYINPAGGLYSGSILTPDPMPSPYIGSGDNFEDEPPLLEELGINFDHIMQKTLAVLNPIKEPEASILQETDLAGPLVFCMAFGVFLLLTGKVHFGYIYGIGVLGCLAMYALLNMMSMSGISVGCTVSVLGYCLLPMVMLSGVSIIFSLKGTLGTVIAILVVLWCALSASKLFATALVMDHQQPLVAYPCALLYGVFALLTVF</sequence>
<feature type="transmembrane region" description="Helical" evidence="6">
    <location>
        <begin position="150"/>
        <end position="167"/>
    </location>
</feature>
<evidence type="ECO:0000256" key="6">
    <source>
        <dbReference type="RuleBase" id="RU361264"/>
    </source>
</evidence>
<dbReference type="PANTHER" id="PTHR21236">
    <property type="entry name" value="GOLGI MEMBRANE PROTEIN YIP1"/>
    <property type="match status" value="1"/>
</dbReference>
<evidence type="ECO:0000313" key="10">
    <source>
        <dbReference type="RefSeq" id="XP_022239153.1"/>
    </source>
</evidence>
<dbReference type="InterPro" id="IPR045231">
    <property type="entry name" value="Yip1/4-like"/>
</dbReference>
<feature type="domain" description="Yip1" evidence="8">
    <location>
        <begin position="142"/>
        <end position="276"/>
    </location>
</feature>
<gene>
    <name evidence="10" type="primary">LOC106457421</name>
</gene>
<evidence type="ECO:0000313" key="9">
    <source>
        <dbReference type="Proteomes" id="UP000694941"/>
    </source>
</evidence>
<dbReference type="InterPro" id="IPR006977">
    <property type="entry name" value="Yip1_dom"/>
</dbReference>
<protein>
    <recommendedName>
        <fullName evidence="6">Protein YIPF</fullName>
    </recommendedName>
</protein>
<proteinExistence type="inferred from homology"/>
<feature type="transmembrane region" description="Helical" evidence="6">
    <location>
        <begin position="262"/>
        <end position="279"/>
    </location>
</feature>
<dbReference type="Pfam" id="PF04893">
    <property type="entry name" value="Yip1"/>
    <property type="match status" value="1"/>
</dbReference>
<feature type="transmembrane region" description="Helical" evidence="6">
    <location>
        <begin position="173"/>
        <end position="190"/>
    </location>
</feature>
<feature type="region of interest" description="Disordered" evidence="7">
    <location>
        <begin position="37"/>
        <end position="56"/>
    </location>
</feature>
<keyword evidence="4 6" id="KW-1133">Transmembrane helix</keyword>